<proteinExistence type="predicted"/>
<keyword evidence="2" id="KW-1185">Reference proteome</keyword>
<gene>
    <name evidence="1" type="ORF">TNCT_441331</name>
</gene>
<dbReference type="AlphaFoldDB" id="A0A8X6FN51"/>
<comment type="caution">
    <text evidence="1">The sequence shown here is derived from an EMBL/GenBank/DDBJ whole genome shotgun (WGS) entry which is preliminary data.</text>
</comment>
<dbReference type="Proteomes" id="UP000887116">
    <property type="component" value="Unassembled WGS sequence"/>
</dbReference>
<evidence type="ECO:0000313" key="2">
    <source>
        <dbReference type="Proteomes" id="UP000887116"/>
    </source>
</evidence>
<reference evidence="1" key="1">
    <citation type="submission" date="2020-07" db="EMBL/GenBank/DDBJ databases">
        <title>Multicomponent nature underlies the extraordinary mechanical properties of spider dragline silk.</title>
        <authorList>
            <person name="Kono N."/>
            <person name="Nakamura H."/>
            <person name="Mori M."/>
            <person name="Yoshida Y."/>
            <person name="Ohtoshi R."/>
            <person name="Malay A.D."/>
            <person name="Moran D.A.P."/>
            <person name="Tomita M."/>
            <person name="Numata K."/>
            <person name="Arakawa K."/>
        </authorList>
    </citation>
    <scope>NUCLEOTIDE SEQUENCE</scope>
</reference>
<name>A0A8X6FN51_TRICU</name>
<protein>
    <submittedName>
        <fullName evidence="1">Uncharacterized protein</fullName>
    </submittedName>
</protein>
<accession>A0A8X6FN51</accession>
<organism evidence="1 2">
    <name type="scientific">Trichonephila clavata</name>
    <name type="common">Joro spider</name>
    <name type="synonym">Nephila clavata</name>
    <dbReference type="NCBI Taxonomy" id="2740835"/>
    <lineage>
        <taxon>Eukaryota</taxon>
        <taxon>Metazoa</taxon>
        <taxon>Ecdysozoa</taxon>
        <taxon>Arthropoda</taxon>
        <taxon>Chelicerata</taxon>
        <taxon>Arachnida</taxon>
        <taxon>Araneae</taxon>
        <taxon>Araneomorphae</taxon>
        <taxon>Entelegynae</taxon>
        <taxon>Araneoidea</taxon>
        <taxon>Nephilidae</taxon>
        <taxon>Trichonephila</taxon>
    </lineage>
</organism>
<evidence type="ECO:0000313" key="1">
    <source>
        <dbReference type="EMBL" id="GFQ84907.1"/>
    </source>
</evidence>
<sequence>MFGFYVVNDFLMSFLSTFTFLKQSGMPSALLLSAGRKRQNVQILYEHLDHACVKNKSSGITENVIYELHPVPNVFEIVFIPGIVLDI</sequence>
<dbReference type="EMBL" id="BMAO01012916">
    <property type="protein sequence ID" value="GFQ84907.1"/>
    <property type="molecule type" value="Genomic_DNA"/>
</dbReference>